<comment type="caution">
    <text evidence="1">The sequence shown here is derived from an EMBL/GenBank/DDBJ whole genome shotgun (WGS) entry which is preliminary data.</text>
</comment>
<accession>A0A5J4SF97</accession>
<dbReference type="AlphaFoldDB" id="A0A5J4SF97"/>
<name>A0A5J4SF97_9ZZZZ</name>
<protein>
    <submittedName>
        <fullName evidence="1">Uncharacterized protein</fullName>
    </submittedName>
</protein>
<evidence type="ECO:0000313" key="1">
    <source>
        <dbReference type="EMBL" id="KAA6343961.1"/>
    </source>
</evidence>
<organism evidence="1">
    <name type="scientific">termite gut metagenome</name>
    <dbReference type="NCBI Taxonomy" id="433724"/>
    <lineage>
        <taxon>unclassified sequences</taxon>
        <taxon>metagenomes</taxon>
        <taxon>organismal metagenomes</taxon>
    </lineage>
</organism>
<gene>
    <name evidence="1" type="ORF">EZS27_008395</name>
</gene>
<dbReference type="EMBL" id="SNRY01000243">
    <property type="protein sequence ID" value="KAA6343961.1"/>
    <property type="molecule type" value="Genomic_DNA"/>
</dbReference>
<sequence>MFHTQEKREKRLDAPGLCTRDDAWLGHGCYFWEEERDAVTWGNSSKTNTGSYEIYKGRIVSDAFLDTVFNEEHYQFWIEQIEKTANDYKQKTGKRPNIRFICSYLDTDTQWKSDMDGILFADSPTGKHSLVDGLPYRKRIQAVIYTLSCLRRFDFYKEGKCVKLID</sequence>
<proteinExistence type="predicted"/>
<reference evidence="1" key="1">
    <citation type="submission" date="2019-03" db="EMBL/GenBank/DDBJ databases">
        <title>Single cell metagenomics reveals metabolic interactions within the superorganism composed of flagellate Streblomastix strix and complex community of Bacteroidetes bacteria on its surface.</title>
        <authorList>
            <person name="Treitli S.C."/>
            <person name="Kolisko M."/>
            <person name="Husnik F."/>
            <person name="Keeling P."/>
            <person name="Hampl V."/>
        </authorList>
    </citation>
    <scope>NUCLEOTIDE SEQUENCE</scope>
    <source>
        <strain evidence="1">STM</strain>
    </source>
</reference>